<protein>
    <submittedName>
        <fullName evidence="1">2728_t:CDS:1</fullName>
    </submittedName>
</protein>
<gene>
    <name evidence="1" type="ORF">CPELLU_LOCUS12261</name>
</gene>
<evidence type="ECO:0000313" key="1">
    <source>
        <dbReference type="EMBL" id="CAG8709690.1"/>
    </source>
</evidence>
<dbReference type="EMBL" id="CAJVQA010011666">
    <property type="protein sequence ID" value="CAG8709690.1"/>
    <property type="molecule type" value="Genomic_DNA"/>
</dbReference>
<dbReference type="Proteomes" id="UP000789759">
    <property type="component" value="Unassembled WGS sequence"/>
</dbReference>
<feature type="non-terminal residue" evidence="1">
    <location>
        <position position="203"/>
    </location>
</feature>
<name>A0A9N9HX52_9GLOM</name>
<organism evidence="1 2">
    <name type="scientific">Cetraspora pellucida</name>
    <dbReference type="NCBI Taxonomy" id="1433469"/>
    <lineage>
        <taxon>Eukaryota</taxon>
        <taxon>Fungi</taxon>
        <taxon>Fungi incertae sedis</taxon>
        <taxon>Mucoromycota</taxon>
        <taxon>Glomeromycotina</taxon>
        <taxon>Glomeromycetes</taxon>
        <taxon>Diversisporales</taxon>
        <taxon>Gigasporaceae</taxon>
        <taxon>Cetraspora</taxon>
    </lineage>
</organism>
<sequence length="203" mass="23263">MLVLFFQKSHLANCLLWDTVLSMNIKGGSLETYSETCWESIYDTMNSIIHVKPAIDKSIATLADCFIGIVQIAIALKKIPISNDLCALAIAFSFNLMPATWWKVVEDKYNYLQELAKTIFAIIPFQASCKQIFFILKWFSEECHIWLQVPRLETNDITMALQDLVDLSDLVFGTNNNQKEITLFNREETNIAFEYMSLVQDAL</sequence>
<keyword evidence="2" id="KW-1185">Reference proteome</keyword>
<comment type="caution">
    <text evidence="1">The sequence shown here is derived from an EMBL/GenBank/DDBJ whole genome shotgun (WGS) entry which is preliminary data.</text>
</comment>
<dbReference type="AlphaFoldDB" id="A0A9N9HX52"/>
<dbReference type="OrthoDB" id="2425836at2759"/>
<reference evidence="1" key="1">
    <citation type="submission" date="2021-06" db="EMBL/GenBank/DDBJ databases">
        <authorList>
            <person name="Kallberg Y."/>
            <person name="Tangrot J."/>
            <person name="Rosling A."/>
        </authorList>
    </citation>
    <scope>NUCLEOTIDE SEQUENCE</scope>
    <source>
        <strain evidence="1">FL966</strain>
    </source>
</reference>
<accession>A0A9N9HX52</accession>
<feature type="non-terminal residue" evidence="1">
    <location>
        <position position="1"/>
    </location>
</feature>
<proteinExistence type="predicted"/>
<evidence type="ECO:0000313" key="2">
    <source>
        <dbReference type="Proteomes" id="UP000789759"/>
    </source>
</evidence>